<keyword evidence="3" id="KW-1185">Reference proteome</keyword>
<evidence type="ECO:0000313" key="2">
    <source>
        <dbReference type="EMBL" id="KAF5181919.1"/>
    </source>
</evidence>
<gene>
    <name evidence="2" type="ORF">FRX31_028495</name>
</gene>
<protein>
    <submittedName>
        <fullName evidence="2">Arf guanine-nucleotide exchange factor gnom</fullName>
    </submittedName>
</protein>
<feature type="region of interest" description="Disordered" evidence="1">
    <location>
        <begin position="1"/>
        <end position="31"/>
    </location>
</feature>
<name>A0A7J6VA39_THATH</name>
<evidence type="ECO:0000313" key="3">
    <source>
        <dbReference type="Proteomes" id="UP000554482"/>
    </source>
</evidence>
<dbReference type="PANTHER" id="PTHR10663">
    <property type="entry name" value="GUANYL-NUCLEOTIDE EXCHANGE FACTOR"/>
    <property type="match status" value="1"/>
</dbReference>
<comment type="caution">
    <text evidence="2">The sequence shown here is derived from an EMBL/GenBank/DDBJ whole genome shotgun (WGS) entry which is preliminary data.</text>
</comment>
<accession>A0A7J6VA39</accession>
<dbReference type="EMBL" id="JABWDY010035558">
    <property type="protein sequence ID" value="KAF5181919.1"/>
    <property type="molecule type" value="Genomic_DNA"/>
</dbReference>
<dbReference type="PANTHER" id="PTHR10663:SF388">
    <property type="entry name" value="GOLGI-SPECIFIC BREFELDIN A-RESISTANCE GUANINE NUCLEOTIDE EXCHANGE FACTOR 1"/>
    <property type="match status" value="1"/>
</dbReference>
<dbReference type="OrthoDB" id="1985143at2759"/>
<organism evidence="2 3">
    <name type="scientific">Thalictrum thalictroides</name>
    <name type="common">Rue-anemone</name>
    <name type="synonym">Anemone thalictroides</name>
    <dbReference type="NCBI Taxonomy" id="46969"/>
    <lineage>
        <taxon>Eukaryota</taxon>
        <taxon>Viridiplantae</taxon>
        <taxon>Streptophyta</taxon>
        <taxon>Embryophyta</taxon>
        <taxon>Tracheophyta</taxon>
        <taxon>Spermatophyta</taxon>
        <taxon>Magnoliopsida</taxon>
        <taxon>Ranunculales</taxon>
        <taxon>Ranunculaceae</taxon>
        <taxon>Thalictroideae</taxon>
        <taxon>Thalictrum</taxon>
    </lineage>
</organism>
<dbReference type="Proteomes" id="UP000554482">
    <property type="component" value="Unassembled WGS sequence"/>
</dbReference>
<reference evidence="2 3" key="1">
    <citation type="submission" date="2020-06" db="EMBL/GenBank/DDBJ databases">
        <title>Transcriptomic and genomic resources for Thalictrum thalictroides and T. hernandezii: Facilitating candidate gene discovery in an emerging model plant lineage.</title>
        <authorList>
            <person name="Arias T."/>
            <person name="Riano-Pachon D.M."/>
            <person name="Di Stilio V.S."/>
        </authorList>
    </citation>
    <scope>NUCLEOTIDE SEQUENCE [LARGE SCALE GENOMIC DNA]</scope>
    <source>
        <strain evidence="3">cv. WT478/WT964</strain>
        <tissue evidence="2">Leaves</tissue>
    </source>
</reference>
<evidence type="ECO:0000256" key="1">
    <source>
        <dbReference type="SAM" id="MobiDB-lite"/>
    </source>
</evidence>
<dbReference type="AlphaFoldDB" id="A0A7J6VA39"/>
<sequence length="414" mass="46017">MVNNKRKSCGGYAASSSSSKKKNKKNSSPPPFSFAVIRKAIQLELKLSSNSPPTVIFFRNGDQQQIDAVKTRCREGVFCEAIKGELIVLESYNQAVSILIQKKSNKNRPHPLIGPGIQANVGDELEEEPRSQPPEEHLQLELARALVWAAGKAQKGNTSPEDEDPAVFCMELLITITLNNRDRIPLLWQTDIYSIVESTLMPCALVEKAVFGLLRICQRLLPYKEDLADELLRSLRLVLKLDAHVADAYCENIAHELTCLVKANATHLRSLMGWRTITSLLSITARHPDTSEAGFEALMFIMSDGVHLPPANYVLCVDAARQFAESRVGEADRPLCSVDLMAGSIACLLQWSGENKEAVGKEGATKVSQDMQEMWLRLVQGLDKYIWTREKRVGTMLLLLQRCLMGVDGLPLSF</sequence>
<proteinExistence type="predicted"/>